<dbReference type="Proteomes" id="UP001454036">
    <property type="component" value="Unassembled WGS sequence"/>
</dbReference>
<dbReference type="PANTHER" id="PTHR33116:SF86">
    <property type="entry name" value="REVERSE TRANSCRIPTASE DOMAIN-CONTAINING PROTEIN"/>
    <property type="match status" value="1"/>
</dbReference>
<evidence type="ECO:0000313" key="1">
    <source>
        <dbReference type="EMBL" id="GAA0144627.1"/>
    </source>
</evidence>
<reference evidence="1 2" key="1">
    <citation type="submission" date="2024-01" db="EMBL/GenBank/DDBJ databases">
        <title>The complete chloroplast genome sequence of Lithospermum erythrorhizon: insights into the phylogenetic relationship among Boraginaceae species and the maternal lineages of purple gromwells.</title>
        <authorList>
            <person name="Okada T."/>
            <person name="Watanabe K."/>
        </authorList>
    </citation>
    <scope>NUCLEOTIDE SEQUENCE [LARGE SCALE GENOMIC DNA]</scope>
</reference>
<evidence type="ECO:0000313" key="2">
    <source>
        <dbReference type="Proteomes" id="UP001454036"/>
    </source>
</evidence>
<accession>A0AAV3P3N4</accession>
<organism evidence="1 2">
    <name type="scientific">Lithospermum erythrorhizon</name>
    <name type="common">Purple gromwell</name>
    <name type="synonym">Lithospermum officinale var. erythrorhizon</name>
    <dbReference type="NCBI Taxonomy" id="34254"/>
    <lineage>
        <taxon>Eukaryota</taxon>
        <taxon>Viridiplantae</taxon>
        <taxon>Streptophyta</taxon>
        <taxon>Embryophyta</taxon>
        <taxon>Tracheophyta</taxon>
        <taxon>Spermatophyta</taxon>
        <taxon>Magnoliopsida</taxon>
        <taxon>eudicotyledons</taxon>
        <taxon>Gunneridae</taxon>
        <taxon>Pentapetalae</taxon>
        <taxon>asterids</taxon>
        <taxon>lamiids</taxon>
        <taxon>Boraginales</taxon>
        <taxon>Boraginaceae</taxon>
        <taxon>Boraginoideae</taxon>
        <taxon>Lithospermeae</taxon>
        <taxon>Lithospermum</taxon>
    </lineage>
</organism>
<proteinExistence type="predicted"/>
<dbReference type="PANTHER" id="PTHR33116">
    <property type="entry name" value="REVERSE TRANSCRIPTASE ZINC-BINDING DOMAIN-CONTAINING PROTEIN-RELATED-RELATED"/>
    <property type="match status" value="1"/>
</dbReference>
<keyword evidence="2" id="KW-1185">Reference proteome</keyword>
<sequence length="268" mass="30498">MSDIRPIRHIISNNILVAHEVLYYMSHNKKSKHASMAIKLDMSKVYGRVEWSFLEAIMLKLGFCRQWADWTMCLVSSLSYNFLINGALRGYVCPTRGIRQGRHCPSVSHILFADDSMIFCRATEEEGRELMKILEMYEVASGQRVNVGRSSINFEPQVIPEVREHLVRIIGIREVQDQGKYLGLPSYIGRTKKAVFAYMVSKVEEKIKGWKGKLLSQAGLEVMIKSVASAIPNFVMNCFKLSKGIIDVSNSLMAKKFWASSDKERGIH</sequence>
<evidence type="ECO:0008006" key="3">
    <source>
        <dbReference type="Google" id="ProtNLM"/>
    </source>
</evidence>
<protein>
    <recommendedName>
        <fullName evidence="3">Reverse transcriptase</fullName>
    </recommendedName>
</protein>
<dbReference type="AlphaFoldDB" id="A0AAV3P3N4"/>
<comment type="caution">
    <text evidence="1">The sequence shown here is derived from an EMBL/GenBank/DDBJ whole genome shotgun (WGS) entry which is preliminary data.</text>
</comment>
<name>A0AAV3P3N4_LITER</name>
<dbReference type="EMBL" id="BAABME010000670">
    <property type="protein sequence ID" value="GAA0144627.1"/>
    <property type="molecule type" value="Genomic_DNA"/>
</dbReference>
<gene>
    <name evidence="1" type="ORF">LIER_05023</name>
</gene>